<evidence type="ECO:0000313" key="3">
    <source>
        <dbReference type="EMBL" id="BAQ57946.1"/>
    </source>
</evidence>
<feature type="domain" description="PTS EIIC type-3" evidence="2">
    <location>
        <begin position="1"/>
        <end position="416"/>
    </location>
</feature>
<feature type="transmembrane region" description="Helical" evidence="1">
    <location>
        <begin position="355"/>
        <end position="379"/>
    </location>
</feature>
<dbReference type="RefSeq" id="WP_060459820.1">
    <property type="nucleotide sequence ID" value="NZ_AP014808.1"/>
</dbReference>
<dbReference type="Proteomes" id="UP000035709">
    <property type="component" value="Chromosome"/>
</dbReference>
<feature type="transmembrane region" description="Helical" evidence="1">
    <location>
        <begin position="144"/>
        <end position="163"/>
    </location>
</feature>
<proteinExistence type="predicted"/>
<feature type="transmembrane region" description="Helical" evidence="1">
    <location>
        <begin position="322"/>
        <end position="343"/>
    </location>
</feature>
<dbReference type="AlphaFoldDB" id="A0A0D6A598"/>
<protein>
    <submittedName>
        <fullName evidence="3">PTS system cellobiose-specific IIC component</fullName>
    </submittedName>
</protein>
<dbReference type="PANTHER" id="PTHR33989:SF4">
    <property type="entry name" value="PTS SYSTEM N,N'-DIACETYLCHITOBIOSE-SPECIFIC EIIC COMPONENT"/>
    <property type="match status" value="1"/>
</dbReference>
<dbReference type="GO" id="GO:0008982">
    <property type="term" value="F:protein-N(PI)-phosphohistidine-sugar phosphotransferase activity"/>
    <property type="evidence" value="ECO:0007669"/>
    <property type="project" value="InterPro"/>
</dbReference>
<keyword evidence="1" id="KW-0812">Transmembrane</keyword>
<evidence type="ECO:0000313" key="4">
    <source>
        <dbReference type="Proteomes" id="UP000035709"/>
    </source>
</evidence>
<dbReference type="InterPro" id="IPR004501">
    <property type="entry name" value="PTS_EIIC_3"/>
</dbReference>
<organism evidence="3 4">
    <name type="scientific">Lactobacillus acetotolerans</name>
    <dbReference type="NCBI Taxonomy" id="1600"/>
    <lineage>
        <taxon>Bacteria</taxon>
        <taxon>Bacillati</taxon>
        <taxon>Bacillota</taxon>
        <taxon>Bacilli</taxon>
        <taxon>Lactobacillales</taxon>
        <taxon>Lactobacillaceae</taxon>
        <taxon>Lactobacillus</taxon>
    </lineage>
</organism>
<dbReference type="GO" id="GO:0016020">
    <property type="term" value="C:membrane"/>
    <property type="evidence" value="ECO:0007669"/>
    <property type="project" value="InterPro"/>
</dbReference>
<feature type="transmembrane region" description="Helical" evidence="1">
    <location>
        <begin position="66"/>
        <end position="94"/>
    </location>
</feature>
<name>A0A0D6A598_9LACO</name>
<dbReference type="EMBL" id="AP014808">
    <property type="protein sequence ID" value="BAQ57946.1"/>
    <property type="molecule type" value="Genomic_DNA"/>
</dbReference>
<dbReference type="STRING" id="1600.LBAT_1557"/>
<keyword evidence="1" id="KW-0472">Membrane</keyword>
<dbReference type="PATRIC" id="fig|1600.4.peg.1588"/>
<evidence type="ECO:0000256" key="1">
    <source>
        <dbReference type="SAM" id="Phobius"/>
    </source>
</evidence>
<feature type="transmembrane region" description="Helical" evidence="1">
    <location>
        <begin position="20"/>
        <end position="40"/>
    </location>
</feature>
<accession>A0A0D6A598</accession>
<dbReference type="KEGG" id="lae:LBAT_1557"/>
<dbReference type="OrthoDB" id="1651152at2"/>
<reference evidence="3 4" key="1">
    <citation type="submission" date="2015-03" db="EMBL/GenBank/DDBJ databases">
        <title>Complete genome sequence of Lactobacillus acetotolerans NBRC 13120.</title>
        <authorList>
            <person name="Toh H."/>
            <person name="Morita H."/>
            <person name="Fujita N."/>
        </authorList>
    </citation>
    <scope>NUCLEOTIDE SEQUENCE [LARGE SCALE GENOMIC DNA]</scope>
    <source>
        <strain evidence="3 4">NBRC 13120</strain>
    </source>
</reference>
<dbReference type="PROSITE" id="PS51105">
    <property type="entry name" value="PTS_EIIC_TYPE_3"/>
    <property type="match status" value="1"/>
</dbReference>
<feature type="transmembrane region" description="Helical" evidence="1">
    <location>
        <begin position="184"/>
        <end position="203"/>
    </location>
</feature>
<keyword evidence="4" id="KW-1185">Reference proteome</keyword>
<keyword evidence="1" id="KW-1133">Transmembrane helix</keyword>
<gene>
    <name evidence="3" type="ORF">LBAT_1557</name>
</gene>
<dbReference type="InterPro" id="IPR051088">
    <property type="entry name" value="PTS_Sugar-EIIC/EIIB"/>
</dbReference>
<evidence type="ECO:0000259" key="2">
    <source>
        <dbReference type="PROSITE" id="PS51105"/>
    </source>
</evidence>
<feature type="transmembrane region" description="Helical" evidence="1">
    <location>
        <begin position="231"/>
        <end position="250"/>
    </location>
</feature>
<dbReference type="GO" id="GO:0009401">
    <property type="term" value="P:phosphoenolpyruvate-dependent sugar phosphotransferase system"/>
    <property type="evidence" value="ECO:0007669"/>
    <property type="project" value="InterPro"/>
</dbReference>
<dbReference type="PANTHER" id="PTHR33989">
    <property type="match status" value="1"/>
</dbReference>
<sequence>MIDSVTKFILWVRQRSFFRAVQRTLVMLMPIAVLGSYFSLLHDSVFTPYGIIYNIFNLDAIMSDHVWYGGAFVCQGMVQVTFGVFGVYAAYFAAHYTARLYQKDSTMAGMTAVIAILFCAYANTVGNVSEQQSPFSSSLLRVNGVFIALLIGYGVGQVFHWLGNDYAPVRYEHAQRIQRRSWNALIPISVSIGISIILGVLIYELQIKMLNSGSFKLLVRRIQGTNNLGEVLLLSVVVMFLSWLGIGYPLNSLSTSINSGYTADNLTYALQRGNSWNVPYKFLGSSLINTYGTMGGASIVLAVIVIVLLRKEHKEIESIAQINLLPVAFTSVLGFAVGMPIILNPIFMLPMIVIPLINMTLAAGAIAVHFIPVCVYPVLKGTPGILITFFGTNGNWITLLFSLLLFVIDILILIPIIRIGEKVELNLEKENRRNDVNAQKS</sequence>
<feature type="transmembrane region" description="Helical" evidence="1">
    <location>
        <begin position="106"/>
        <end position="124"/>
    </location>
</feature>
<feature type="transmembrane region" description="Helical" evidence="1">
    <location>
        <begin position="291"/>
        <end position="310"/>
    </location>
</feature>
<feature type="transmembrane region" description="Helical" evidence="1">
    <location>
        <begin position="399"/>
        <end position="419"/>
    </location>
</feature>